<dbReference type="KEGG" id="tcd:AAIA72_05875"/>
<feature type="domain" description="CinA C-terminal" evidence="1">
    <location>
        <begin position="26"/>
        <end position="171"/>
    </location>
</feature>
<gene>
    <name evidence="2" type="ORF">AAIA72_05875</name>
</gene>
<dbReference type="InterPro" id="IPR036653">
    <property type="entry name" value="CinA-like_C"/>
</dbReference>
<dbReference type="EMBL" id="CP154858">
    <property type="protein sequence ID" value="XDT73494.1"/>
    <property type="molecule type" value="Genomic_DNA"/>
</dbReference>
<dbReference type="SUPFAM" id="SSF142433">
    <property type="entry name" value="CinA-like"/>
    <property type="match status" value="1"/>
</dbReference>
<sequence>MGWARIVAAAMGIVQGVLMRDLLIKTGKVLVERGWRVSTAESCTGGGVAQALTELPGSSDWYEGGVVVYSNHLKQSLLNVPAELLAREGAVSEAVVREMVRQVCRVTGVDVGVATSGIAGPGGAVPGKPVGTVWIGWCVHGEVTAECYLFEGDRAAVREQAVMNALTGLLHRIEAWEGS</sequence>
<proteinExistence type="predicted"/>
<dbReference type="Gene3D" id="3.90.950.20">
    <property type="entry name" value="CinA-like"/>
    <property type="match status" value="1"/>
</dbReference>
<dbReference type="AlphaFoldDB" id="A0AB39UYP7"/>
<evidence type="ECO:0000313" key="2">
    <source>
        <dbReference type="EMBL" id="XDT73494.1"/>
    </source>
</evidence>
<protein>
    <submittedName>
        <fullName evidence="2">CinA family protein</fullName>
    </submittedName>
</protein>
<reference evidence="2" key="1">
    <citation type="submission" date="2024-05" db="EMBL/GenBank/DDBJ databases">
        <title>Genome sequencing of novel strain.</title>
        <authorList>
            <person name="Ganbat D."/>
            <person name="Ganbat S."/>
            <person name="Lee S.-J."/>
        </authorList>
    </citation>
    <scope>NUCLEOTIDE SEQUENCE</scope>
    <source>
        <strain evidence="2">SMD15-11</strain>
    </source>
</reference>
<dbReference type="Pfam" id="PF02464">
    <property type="entry name" value="CinA"/>
    <property type="match status" value="1"/>
</dbReference>
<accession>A0AB39UYP7</accession>
<evidence type="ECO:0000259" key="1">
    <source>
        <dbReference type="Pfam" id="PF02464"/>
    </source>
</evidence>
<name>A0AB39UYP7_9GAMM</name>
<dbReference type="InterPro" id="IPR008136">
    <property type="entry name" value="CinA_C"/>
</dbReference>
<dbReference type="NCBIfam" id="TIGR00199">
    <property type="entry name" value="PncC_domain"/>
    <property type="match status" value="1"/>
</dbReference>
<organism evidence="2">
    <name type="scientific">Thermohahella caldifontis</name>
    <dbReference type="NCBI Taxonomy" id="3142973"/>
    <lineage>
        <taxon>Bacteria</taxon>
        <taxon>Pseudomonadati</taxon>
        <taxon>Pseudomonadota</taxon>
        <taxon>Gammaproteobacteria</taxon>
        <taxon>Oceanospirillales</taxon>
        <taxon>Hahellaceae</taxon>
        <taxon>Thermohahella</taxon>
    </lineage>
</organism>
<dbReference type="RefSeq" id="WP_369602485.1">
    <property type="nucleotide sequence ID" value="NZ_CP154858.1"/>
</dbReference>